<dbReference type="SUPFAM" id="SSF52540">
    <property type="entry name" value="P-loop containing nucleoside triphosphate hydrolases"/>
    <property type="match status" value="1"/>
</dbReference>
<dbReference type="GO" id="GO:0006281">
    <property type="term" value="P:DNA repair"/>
    <property type="evidence" value="ECO:0007669"/>
    <property type="project" value="TreeGrafter"/>
</dbReference>
<dbReference type="AlphaFoldDB" id="A0A081CF06"/>
<proteinExistence type="predicted"/>
<dbReference type="EMBL" id="DF830075">
    <property type="protein sequence ID" value="GAK65252.1"/>
    <property type="molecule type" value="Genomic_DNA"/>
</dbReference>
<dbReference type="Gene3D" id="3.40.50.1000">
    <property type="entry name" value="HAD superfamily/HAD-like"/>
    <property type="match status" value="1"/>
</dbReference>
<dbReference type="PANTHER" id="PTHR12083:SF9">
    <property type="entry name" value="BIFUNCTIONAL POLYNUCLEOTIDE PHOSPHATASE_KINASE"/>
    <property type="match status" value="1"/>
</dbReference>
<organism evidence="1 2">
    <name type="scientific">Pseudozyma antarctica</name>
    <name type="common">Yeast</name>
    <name type="synonym">Candida antarctica</name>
    <dbReference type="NCBI Taxonomy" id="84753"/>
    <lineage>
        <taxon>Eukaryota</taxon>
        <taxon>Fungi</taxon>
        <taxon>Dikarya</taxon>
        <taxon>Basidiomycota</taxon>
        <taxon>Ustilaginomycotina</taxon>
        <taxon>Ustilaginomycetes</taxon>
        <taxon>Ustilaginales</taxon>
        <taxon>Ustilaginaceae</taxon>
        <taxon>Moesziomyces</taxon>
    </lineage>
</organism>
<dbReference type="NCBIfam" id="TIGR01662">
    <property type="entry name" value="HAD-SF-IIIA"/>
    <property type="match status" value="1"/>
</dbReference>
<dbReference type="GO" id="GO:0046404">
    <property type="term" value="F:ATP-dependent polydeoxyribonucleotide 5'-hydroxyl-kinase activity"/>
    <property type="evidence" value="ECO:0007669"/>
    <property type="project" value="TreeGrafter"/>
</dbReference>
<dbReference type="Pfam" id="PF08645">
    <property type="entry name" value="PNK3P"/>
    <property type="match status" value="1"/>
</dbReference>
<dbReference type="RefSeq" id="XP_014656456.1">
    <property type="nucleotide sequence ID" value="XM_014800970.1"/>
</dbReference>
<dbReference type="GO" id="GO:0046403">
    <property type="term" value="F:polynucleotide 3'-phosphatase activity"/>
    <property type="evidence" value="ECO:0007669"/>
    <property type="project" value="TreeGrafter"/>
</dbReference>
<dbReference type="FunFam" id="3.40.50.300:FF:000737">
    <property type="entry name" value="Bifunctional polynucleotide phosphatase/kinase"/>
    <property type="match status" value="1"/>
</dbReference>
<reference evidence="2" key="1">
    <citation type="journal article" date="2014" name="Genome Announc.">
        <title>Draft Genome Sequence of the Yeast Pseudozyma antarctica Type Strain JCM10317, a Producer of the Glycolipid Biosurfactants, Mannosylerythritol Lipids.</title>
        <authorList>
            <person name="Saika A."/>
            <person name="Koike H."/>
            <person name="Hori T."/>
            <person name="Fukuoka T."/>
            <person name="Sato S."/>
            <person name="Habe H."/>
            <person name="Kitamoto D."/>
            <person name="Morita T."/>
        </authorList>
    </citation>
    <scope>NUCLEOTIDE SEQUENCE [LARGE SCALE GENOMIC DNA]</scope>
    <source>
        <strain evidence="2">JCM 10317</strain>
    </source>
</reference>
<keyword evidence="2" id="KW-1185">Reference proteome</keyword>
<accession>A0A081CF06</accession>
<dbReference type="Gene3D" id="3.40.50.300">
    <property type="entry name" value="P-loop containing nucleotide triphosphate hydrolases"/>
    <property type="match status" value="1"/>
</dbReference>
<dbReference type="InterPro" id="IPR006549">
    <property type="entry name" value="HAD-SF_hydro_IIIA"/>
</dbReference>
<dbReference type="GO" id="GO:0003690">
    <property type="term" value="F:double-stranded DNA binding"/>
    <property type="evidence" value="ECO:0007669"/>
    <property type="project" value="TreeGrafter"/>
</dbReference>
<name>A0A081CF06_PSEA2</name>
<evidence type="ECO:0000313" key="2">
    <source>
        <dbReference type="Proteomes" id="UP000053758"/>
    </source>
</evidence>
<dbReference type="GeneID" id="26304251"/>
<sequence length="493" mass="54114">MKRTLDTSADTATKKARDDSSDGDEPVLPLKAPGTSAAKGTAAKGAPSPKLASIFQPRSTSSAAGSSSSGSGLKWLSPIGPAKSCLHGVYGEPAPSAKVAFYDLDGTIVRPKGGKTFPSKTDEYDFEFLFSSPRVGLGGASSDRSVVARIRQQHAQQFAIVLITNQKQTAYSAKNGLATWKKKMAHIAAAIDVPMRVFAALGDDVYRKPRLGSWVEFTERWNMGVEVDRESSFFVGDAAGRSKYRDHQDTDLKWALNARIRFFTPEEYFLGKAKEYDVPTRPWSPSALKPGPSLKGLVALPEDEMVSVDLSELDEGKDGRGIVLGDGAGGAEIVLFVGAPASGKTFLFQRVFAPAHYVHVNQDALRTRDKCLRVVADTIAAGQSCVVDNTNRDRATRKHYIELARQTGARIRCVYFDVPKHVCVHNNHFRAHHGPAADHEAKRDILPFTAIDSWFKQVQPPSRSEGFDADVLRITWRFHGKDDVQTEYNLYYH</sequence>
<protein>
    <submittedName>
        <fullName evidence="1">PNK3P-domain-containing protein</fullName>
    </submittedName>
</protein>
<dbReference type="InterPro" id="IPR023214">
    <property type="entry name" value="HAD_sf"/>
</dbReference>
<dbReference type="Pfam" id="PF13671">
    <property type="entry name" value="AAA_33"/>
    <property type="match status" value="1"/>
</dbReference>
<dbReference type="SUPFAM" id="SSF56784">
    <property type="entry name" value="HAD-like"/>
    <property type="match status" value="1"/>
</dbReference>
<evidence type="ECO:0000313" key="1">
    <source>
        <dbReference type="EMBL" id="GAK65252.1"/>
    </source>
</evidence>
<dbReference type="InterPro" id="IPR036412">
    <property type="entry name" value="HAD-like_sf"/>
</dbReference>
<dbReference type="InterPro" id="IPR013954">
    <property type="entry name" value="PNK3P"/>
</dbReference>
<dbReference type="InterPro" id="IPR027417">
    <property type="entry name" value="P-loop_NTPase"/>
</dbReference>
<dbReference type="PANTHER" id="PTHR12083">
    <property type="entry name" value="BIFUNCTIONAL POLYNUCLEOTIDE PHOSPHATASE/KINASE"/>
    <property type="match status" value="1"/>
</dbReference>
<dbReference type="Proteomes" id="UP000053758">
    <property type="component" value="Unassembled WGS sequence"/>
</dbReference>
<gene>
    <name evidence="1" type="ORF">PAN0_008c3469</name>
</gene>
<dbReference type="OrthoDB" id="19045at2759"/>
<dbReference type="HOGENOM" id="CLU_014938_3_1_1"/>